<dbReference type="GO" id="GO:0003723">
    <property type="term" value="F:RNA binding"/>
    <property type="evidence" value="ECO:0007669"/>
    <property type="project" value="InterPro"/>
</dbReference>
<dbReference type="Proteomes" id="UP001085076">
    <property type="component" value="Miscellaneous, Linkage group lg03"/>
</dbReference>
<dbReference type="InterPro" id="IPR000719">
    <property type="entry name" value="Prot_kinase_dom"/>
</dbReference>
<dbReference type="AlphaFoldDB" id="A0A9D5HK67"/>
<dbReference type="GO" id="GO:0005524">
    <property type="term" value="F:ATP binding"/>
    <property type="evidence" value="ECO:0007669"/>
    <property type="project" value="InterPro"/>
</dbReference>
<dbReference type="SMART" id="SM00054">
    <property type="entry name" value="EFh"/>
    <property type="match status" value="3"/>
</dbReference>
<evidence type="ECO:0000259" key="6">
    <source>
        <dbReference type="PROSITE" id="PS50222"/>
    </source>
</evidence>
<dbReference type="Gene3D" id="3.30.1330.30">
    <property type="match status" value="1"/>
</dbReference>
<dbReference type="InterPro" id="IPR022991">
    <property type="entry name" value="Ribosomal_eL30_CS"/>
</dbReference>
<dbReference type="GO" id="GO:0005840">
    <property type="term" value="C:ribosome"/>
    <property type="evidence" value="ECO:0007669"/>
    <property type="project" value="UniProtKB-KW"/>
</dbReference>
<feature type="domain" description="EF-hand" evidence="6">
    <location>
        <begin position="317"/>
        <end position="352"/>
    </location>
</feature>
<organism evidence="7 8">
    <name type="scientific">Dioscorea zingiberensis</name>
    <dbReference type="NCBI Taxonomy" id="325984"/>
    <lineage>
        <taxon>Eukaryota</taxon>
        <taxon>Viridiplantae</taxon>
        <taxon>Streptophyta</taxon>
        <taxon>Embryophyta</taxon>
        <taxon>Tracheophyta</taxon>
        <taxon>Spermatophyta</taxon>
        <taxon>Magnoliopsida</taxon>
        <taxon>Liliopsida</taxon>
        <taxon>Dioscoreales</taxon>
        <taxon>Dioscoreaceae</taxon>
        <taxon>Dioscorea</taxon>
    </lineage>
</organism>
<dbReference type="Pfam" id="PF01248">
    <property type="entry name" value="Ribosomal_L7Ae"/>
    <property type="match status" value="1"/>
</dbReference>
<reference evidence="7" key="2">
    <citation type="journal article" date="2022" name="Hortic Res">
        <title>The genome of Dioscorea zingiberensis sheds light on the biosynthesis, origin and evolution of the medicinally important diosgenin saponins.</title>
        <authorList>
            <person name="Li Y."/>
            <person name="Tan C."/>
            <person name="Li Z."/>
            <person name="Guo J."/>
            <person name="Li S."/>
            <person name="Chen X."/>
            <person name="Wang C."/>
            <person name="Dai X."/>
            <person name="Yang H."/>
            <person name="Song W."/>
            <person name="Hou L."/>
            <person name="Xu J."/>
            <person name="Tong Z."/>
            <person name="Xu A."/>
            <person name="Yuan X."/>
            <person name="Wang W."/>
            <person name="Yang Q."/>
            <person name="Chen L."/>
            <person name="Sun Z."/>
            <person name="Wang K."/>
            <person name="Pan B."/>
            <person name="Chen J."/>
            <person name="Bao Y."/>
            <person name="Liu F."/>
            <person name="Qi X."/>
            <person name="Gang D.R."/>
            <person name="Wen J."/>
            <person name="Li J."/>
        </authorList>
    </citation>
    <scope>NUCLEOTIDE SEQUENCE</scope>
    <source>
        <strain evidence="7">Dzin_1.0</strain>
    </source>
</reference>
<dbReference type="FunFam" id="1.10.238.10:FF:000249">
    <property type="entry name" value="calcium and calcium/calmodulin-dependent serine/threonine-protein kinase DMI-3"/>
    <property type="match status" value="1"/>
</dbReference>
<dbReference type="InterPro" id="IPR018247">
    <property type="entry name" value="EF_Hand_1_Ca_BS"/>
</dbReference>
<dbReference type="PROSITE" id="PS50011">
    <property type="entry name" value="PROTEIN_KINASE_DOM"/>
    <property type="match status" value="1"/>
</dbReference>
<protein>
    <submittedName>
        <fullName evidence="7">Uncharacterized protein</fullName>
    </submittedName>
</protein>
<proteinExistence type="inferred from homology"/>
<name>A0A9D5HK67_9LILI</name>
<keyword evidence="3" id="KW-0689">Ribosomal protein</keyword>
<evidence type="ECO:0000256" key="3">
    <source>
        <dbReference type="ARBA" id="ARBA00022980"/>
    </source>
</evidence>
<evidence type="ECO:0000259" key="5">
    <source>
        <dbReference type="PROSITE" id="PS50011"/>
    </source>
</evidence>
<dbReference type="InterPro" id="IPR004038">
    <property type="entry name" value="Ribosomal_eL8/eL30/eS12/Gad45"/>
</dbReference>
<evidence type="ECO:0000256" key="4">
    <source>
        <dbReference type="ARBA" id="ARBA00023274"/>
    </source>
</evidence>
<dbReference type="GO" id="GO:1990904">
    <property type="term" value="C:ribonucleoprotein complex"/>
    <property type="evidence" value="ECO:0007669"/>
    <property type="project" value="UniProtKB-KW"/>
</dbReference>
<dbReference type="InterPro" id="IPR011009">
    <property type="entry name" value="Kinase-like_dom_sf"/>
</dbReference>
<dbReference type="InterPro" id="IPR029064">
    <property type="entry name" value="Ribosomal_eL30-like_sf"/>
</dbReference>
<dbReference type="SUPFAM" id="SSF47473">
    <property type="entry name" value="EF-hand"/>
    <property type="match status" value="1"/>
</dbReference>
<keyword evidence="8" id="KW-1185">Reference proteome</keyword>
<dbReference type="EMBL" id="JAGGNH010000003">
    <property type="protein sequence ID" value="KAJ0979082.1"/>
    <property type="molecule type" value="Genomic_DNA"/>
</dbReference>
<dbReference type="InterPro" id="IPR011992">
    <property type="entry name" value="EF-hand-dom_pair"/>
</dbReference>
<evidence type="ECO:0000256" key="2">
    <source>
        <dbReference type="ARBA" id="ARBA00022837"/>
    </source>
</evidence>
<dbReference type="SUPFAM" id="SSF55315">
    <property type="entry name" value="L30e-like"/>
    <property type="match status" value="1"/>
</dbReference>
<dbReference type="SMART" id="SM00220">
    <property type="entry name" value="S_TKc"/>
    <property type="match status" value="1"/>
</dbReference>
<keyword evidence="2" id="KW-0106">Calcium</keyword>
<dbReference type="Gene3D" id="1.10.238.10">
    <property type="entry name" value="EF-hand"/>
    <property type="match status" value="1"/>
</dbReference>
<dbReference type="Pfam" id="PF13202">
    <property type="entry name" value="EF-hand_5"/>
    <property type="match status" value="1"/>
</dbReference>
<dbReference type="GO" id="GO:0004672">
    <property type="term" value="F:protein kinase activity"/>
    <property type="evidence" value="ECO:0007669"/>
    <property type="project" value="InterPro"/>
</dbReference>
<feature type="domain" description="EF-hand" evidence="6">
    <location>
        <begin position="359"/>
        <end position="394"/>
    </location>
</feature>
<feature type="domain" description="EF-hand" evidence="6">
    <location>
        <begin position="288"/>
        <end position="316"/>
    </location>
</feature>
<reference evidence="7" key="1">
    <citation type="submission" date="2021-03" db="EMBL/GenBank/DDBJ databases">
        <authorList>
            <person name="Li Z."/>
            <person name="Yang C."/>
        </authorList>
    </citation>
    <scope>NUCLEOTIDE SEQUENCE</scope>
    <source>
        <strain evidence="7">Dzin_1.0</strain>
        <tissue evidence="7">Leaf</tissue>
    </source>
</reference>
<dbReference type="Pfam" id="PF00069">
    <property type="entry name" value="Pkinase"/>
    <property type="match status" value="1"/>
</dbReference>
<dbReference type="InterPro" id="IPR039109">
    <property type="entry name" value="Ribosomal_eL30-like"/>
</dbReference>
<feature type="domain" description="Protein kinase" evidence="5">
    <location>
        <begin position="1"/>
        <end position="187"/>
    </location>
</feature>
<gene>
    <name evidence="7" type="ORF">J5N97_014556</name>
</gene>
<dbReference type="PROSITE" id="PS50222">
    <property type="entry name" value="EF_HAND_2"/>
    <property type="match status" value="3"/>
</dbReference>
<dbReference type="CDD" id="cd00051">
    <property type="entry name" value="EFh"/>
    <property type="match status" value="2"/>
</dbReference>
<evidence type="ECO:0000313" key="7">
    <source>
        <dbReference type="EMBL" id="KAJ0979082.1"/>
    </source>
</evidence>
<evidence type="ECO:0000313" key="8">
    <source>
        <dbReference type="Proteomes" id="UP001085076"/>
    </source>
</evidence>
<comment type="caution">
    <text evidence="7">The sequence shown here is derived from an EMBL/GenBank/DDBJ whole genome shotgun (WGS) entry which is preliminary data.</text>
</comment>
<dbReference type="GO" id="GO:0005509">
    <property type="term" value="F:calcium ion binding"/>
    <property type="evidence" value="ECO:0007669"/>
    <property type="project" value="InterPro"/>
</dbReference>
<dbReference type="PANTHER" id="PTHR11449">
    <property type="entry name" value="RIBOSOMAL PROTEIN L30"/>
    <property type="match status" value="1"/>
</dbReference>
<dbReference type="FunFam" id="3.30.1330.30:FF:000001">
    <property type="entry name" value="60S ribosomal protein L30"/>
    <property type="match status" value="1"/>
</dbReference>
<accession>A0A9D5HK67</accession>
<dbReference type="PRINTS" id="PR00450">
    <property type="entry name" value="RECOVERIN"/>
</dbReference>
<dbReference type="Pfam" id="PF13499">
    <property type="entry name" value="EF-hand_7"/>
    <property type="match status" value="1"/>
</dbReference>
<dbReference type="PROSITE" id="PS00709">
    <property type="entry name" value="RIBOSOMAL_L30E_1"/>
    <property type="match status" value="1"/>
</dbReference>
<dbReference type="InterPro" id="IPR002048">
    <property type="entry name" value="EF_hand_dom"/>
</dbReference>
<sequence>MVVSKKTKKTQESINNRLALVMKSGKYTLGYKTVLRSLRGSKSKLIIISNNCPPLRKSEIEYYAMLSKVGVHHFNGNNVDLGTACGKYFRVCCLSIIDPALAQQRVSIASDMWSLGVILYILLSGYPPFHAPSNREKQQRILAGDFSFDEHTWKTITSSAKQLISSLLSVDPSRRPTAKDLLQHPWVIGDSAKQELMDAEVVSRLQSFNARRKLRAAAIASVWSSKVFLRTKKLKSLIGTHDLSSDELENLRLHFKRICADGDNATLPEFEEVLKAMKMDSLILLAPRVFDLFDNNRDGTVDMRELLCGLSSLKNSQGDDALQICFQMYDTDRSGSISKEELASMLRALPEDCLPADITEPGKLDEIFDQMDANNDGKVSFDEFKAAMQRDSSLQDVVMSSLRPQ</sequence>
<evidence type="ECO:0000256" key="1">
    <source>
        <dbReference type="ARBA" id="ARBA00007326"/>
    </source>
</evidence>
<dbReference type="OrthoDB" id="40902at2759"/>
<dbReference type="PROSITE" id="PS00018">
    <property type="entry name" value="EF_HAND_1"/>
    <property type="match status" value="3"/>
</dbReference>
<dbReference type="SUPFAM" id="SSF56112">
    <property type="entry name" value="Protein kinase-like (PK-like)"/>
    <property type="match status" value="1"/>
</dbReference>
<dbReference type="Gene3D" id="1.10.510.10">
    <property type="entry name" value="Transferase(Phosphotransferase) domain 1"/>
    <property type="match status" value="1"/>
</dbReference>
<keyword evidence="4" id="KW-0687">Ribonucleoprotein</keyword>
<comment type="similarity">
    <text evidence="1">Belongs to the eukaryotic ribosomal protein eL30 family.</text>
</comment>